<dbReference type="InterPro" id="IPR029066">
    <property type="entry name" value="PLP-binding_barrel"/>
</dbReference>
<dbReference type="RefSeq" id="WP_002492241.1">
    <property type="nucleotide sequence ID" value="NZ_AP021848.1"/>
</dbReference>
<evidence type="ECO:0000313" key="6">
    <source>
        <dbReference type="Proteomes" id="UP000293637"/>
    </source>
</evidence>
<keyword evidence="3" id="KW-0413">Isomerase</keyword>
<dbReference type="SUPFAM" id="SSF51419">
    <property type="entry name" value="PLP-binding barrel"/>
    <property type="match status" value="1"/>
</dbReference>
<feature type="domain" description="Alanine racemase N-terminal" evidence="4">
    <location>
        <begin position="6"/>
        <end position="220"/>
    </location>
</feature>
<dbReference type="Gene3D" id="2.40.37.10">
    <property type="entry name" value="Lyase, Ornithine Decarboxylase, Chain A, domain 1"/>
    <property type="match status" value="1"/>
</dbReference>
<evidence type="ECO:0000256" key="3">
    <source>
        <dbReference type="ARBA" id="ARBA00023235"/>
    </source>
</evidence>
<dbReference type="AlphaFoldDB" id="A0A4Q9WCV4"/>
<gene>
    <name evidence="5" type="ORF">EQ812_00070</name>
</gene>
<comment type="cofactor">
    <cofactor evidence="1">
        <name>pyridoxal 5'-phosphate</name>
        <dbReference type="ChEBI" id="CHEBI:597326"/>
    </cofactor>
</comment>
<evidence type="ECO:0000256" key="1">
    <source>
        <dbReference type="ARBA" id="ARBA00001933"/>
    </source>
</evidence>
<evidence type="ECO:0000256" key="2">
    <source>
        <dbReference type="ARBA" id="ARBA00022898"/>
    </source>
</evidence>
<organism evidence="5 6">
    <name type="scientific">Staphylococcus lugdunensis</name>
    <dbReference type="NCBI Taxonomy" id="28035"/>
    <lineage>
        <taxon>Bacteria</taxon>
        <taxon>Bacillati</taxon>
        <taxon>Bacillota</taxon>
        <taxon>Bacilli</taxon>
        <taxon>Bacillales</taxon>
        <taxon>Staphylococcaceae</taxon>
        <taxon>Staphylococcus</taxon>
    </lineage>
</organism>
<dbReference type="GO" id="GO:0008784">
    <property type="term" value="F:alanine racemase activity"/>
    <property type="evidence" value="ECO:0007669"/>
    <property type="project" value="TreeGrafter"/>
</dbReference>
<comment type="caution">
    <text evidence="5">The sequence shown here is derived from an EMBL/GenBank/DDBJ whole genome shotgun (WGS) entry which is preliminary data.</text>
</comment>
<dbReference type="PANTHER" id="PTHR30511:SF3">
    <property type="entry name" value="LYSINE RACEMASE"/>
    <property type="match status" value="1"/>
</dbReference>
<dbReference type="Pfam" id="PF01168">
    <property type="entry name" value="Ala_racemase_N"/>
    <property type="match status" value="1"/>
</dbReference>
<evidence type="ECO:0000313" key="5">
    <source>
        <dbReference type="EMBL" id="TBW73228.1"/>
    </source>
</evidence>
<dbReference type="GeneID" id="58091530"/>
<proteinExistence type="predicted"/>
<accession>A0A4Q9WCV4</accession>
<dbReference type="InterPro" id="IPR001608">
    <property type="entry name" value="Ala_racemase_N"/>
</dbReference>
<dbReference type="InterPro" id="IPR000821">
    <property type="entry name" value="Ala_racemase"/>
</dbReference>
<dbReference type="InterPro" id="IPR009006">
    <property type="entry name" value="Ala_racemase/Decarboxylase_C"/>
</dbReference>
<dbReference type="Gene3D" id="3.20.20.10">
    <property type="entry name" value="Alanine racemase"/>
    <property type="match status" value="1"/>
</dbReference>
<evidence type="ECO:0000259" key="4">
    <source>
        <dbReference type="Pfam" id="PF01168"/>
    </source>
</evidence>
<dbReference type="EMBL" id="SCHB01000001">
    <property type="protein sequence ID" value="TBW73228.1"/>
    <property type="molecule type" value="Genomic_DNA"/>
</dbReference>
<dbReference type="GO" id="GO:0005829">
    <property type="term" value="C:cytosol"/>
    <property type="evidence" value="ECO:0007669"/>
    <property type="project" value="TreeGrafter"/>
</dbReference>
<sequence length="362" mass="41150">MPKLNINLAKIKYNAQVLQSFLASKDINFTPVVTAIAGDREILKVLKQVGLTEIADSRLANIQRFGDPDVNFILLKSHAEDCDKEIIQHVKISVQTELTSIYRLNEVAQTLGTTHQIVLMVDWKDGREGVLTYDVLQYLHEIMSLKHIKVIGLAFNFMSFKSEAPSDDDIFTMNQFICAVEKELGYRLKLISGGNSSMLPQLMYNDLGKINDLRIGDTLFRGENTTSGQPMPNLYQHAITLEAQIIEIKPRVNMETKQSYLQAIVNIGYIDTVTNNIQPMDKELKIKGASSDYLMIDLNNQDGYQLGDTITFTLGHEALTQSMYMRHLEKNYVNDDLINALIANFDKNTMRQCHQHHQHLKN</sequence>
<keyword evidence="2" id="KW-0663">Pyridoxal phosphate</keyword>
<dbReference type="Proteomes" id="UP000293637">
    <property type="component" value="Unassembled WGS sequence"/>
</dbReference>
<reference evidence="5 6" key="1">
    <citation type="journal article" date="2019" name="Sci. Transl. Med.">
        <title>Quorum sensing between bacterial species on the skin protects against epidermal injury in atopic dermatitis.</title>
        <authorList>
            <person name="Williams M.R."/>
        </authorList>
    </citation>
    <scope>NUCLEOTIDE SEQUENCE [LARGE SCALE GENOMIC DNA]</scope>
    <source>
        <strain evidence="5 6">E7</strain>
    </source>
</reference>
<dbReference type="PANTHER" id="PTHR30511">
    <property type="entry name" value="ALANINE RACEMASE"/>
    <property type="match status" value="1"/>
</dbReference>
<dbReference type="GO" id="GO:0030170">
    <property type="term" value="F:pyridoxal phosphate binding"/>
    <property type="evidence" value="ECO:0007669"/>
    <property type="project" value="TreeGrafter"/>
</dbReference>
<protein>
    <submittedName>
        <fullName evidence="5">Alanine racemase</fullName>
    </submittedName>
</protein>
<name>A0A4Q9WCV4_STALU</name>